<keyword evidence="2" id="KW-1185">Reference proteome</keyword>
<accession>A0ABU8H8I7</accession>
<dbReference type="CDD" id="cd00586">
    <property type="entry name" value="4HBT"/>
    <property type="match status" value="1"/>
</dbReference>
<proteinExistence type="predicted"/>
<reference evidence="1 2" key="1">
    <citation type="journal article" date="2018" name="J. Microbiol.">
        <title>Bacillus spongiae sp. nov., isolated from sponge of Jeju Island.</title>
        <authorList>
            <person name="Lee G.E."/>
            <person name="Im W.T."/>
            <person name="Park J.S."/>
        </authorList>
    </citation>
    <scope>NUCLEOTIDE SEQUENCE [LARGE SCALE GENOMIC DNA]</scope>
    <source>
        <strain evidence="1 2">135PIL107-10</strain>
    </source>
</reference>
<name>A0ABU8H8I7_9BACI</name>
<protein>
    <submittedName>
        <fullName evidence="1">Thioesterase family protein</fullName>
        <ecNumber evidence="1">3.1.2.-</ecNumber>
    </submittedName>
</protein>
<dbReference type="InterPro" id="IPR029069">
    <property type="entry name" value="HotDog_dom_sf"/>
</dbReference>
<organism evidence="1 2">
    <name type="scientific">Bacillus spongiae</name>
    <dbReference type="NCBI Taxonomy" id="2683610"/>
    <lineage>
        <taxon>Bacteria</taxon>
        <taxon>Bacillati</taxon>
        <taxon>Bacillota</taxon>
        <taxon>Bacilli</taxon>
        <taxon>Bacillales</taxon>
        <taxon>Bacillaceae</taxon>
        <taxon>Bacillus</taxon>
    </lineage>
</organism>
<keyword evidence="1" id="KW-0378">Hydrolase</keyword>
<dbReference type="Proteomes" id="UP001312865">
    <property type="component" value="Unassembled WGS sequence"/>
</dbReference>
<dbReference type="Gene3D" id="3.10.129.10">
    <property type="entry name" value="Hotdog Thioesterase"/>
    <property type="match status" value="1"/>
</dbReference>
<dbReference type="EMBL" id="JBBAXC010000001">
    <property type="protein sequence ID" value="MEI5905604.1"/>
    <property type="molecule type" value="Genomic_DNA"/>
</dbReference>
<dbReference type="PANTHER" id="PTHR31793:SF24">
    <property type="entry name" value="LONG-CHAIN ACYL-COA THIOESTERASE FADM"/>
    <property type="match status" value="1"/>
</dbReference>
<dbReference type="Pfam" id="PF13279">
    <property type="entry name" value="4HBT_2"/>
    <property type="match status" value="1"/>
</dbReference>
<dbReference type="GO" id="GO:0016787">
    <property type="term" value="F:hydrolase activity"/>
    <property type="evidence" value="ECO:0007669"/>
    <property type="project" value="UniProtKB-KW"/>
</dbReference>
<dbReference type="SUPFAM" id="SSF54637">
    <property type="entry name" value="Thioesterase/thiol ester dehydrase-isomerase"/>
    <property type="match status" value="1"/>
</dbReference>
<evidence type="ECO:0000313" key="1">
    <source>
        <dbReference type="EMBL" id="MEI5905604.1"/>
    </source>
</evidence>
<evidence type="ECO:0000313" key="2">
    <source>
        <dbReference type="Proteomes" id="UP001312865"/>
    </source>
</evidence>
<comment type="caution">
    <text evidence="1">The sequence shown here is derived from an EMBL/GenBank/DDBJ whole genome shotgun (WGS) entry which is preliminary data.</text>
</comment>
<dbReference type="EC" id="3.1.2.-" evidence="1"/>
<dbReference type="PANTHER" id="PTHR31793">
    <property type="entry name" value="4-HYDROXYBENZOYL-COA THIOESTERASE FAMILY MEMBER"/>
    <property type="match status" value="1"/>
</dbReference>
<dbReference type="RefSeq" id="WP_336585020.1">
    <property type="nucleotide sequence ID" value="NZ_JBBAXC010000001.1"/>
</dbReference>
<gene>
    <name evidence="1" type="ORF">WAK64_00805</name>
</gene>
<dbReference type="InterPro" id="IPR050563">
    <property type="entry name" value="4-hydroxybenzoyl-CoA_TE"/>
</dbReference>
<sequence>MKKISYIDNIIEWRNEFEFFKPVTVRFSETDMFGHMNNTVPFVYFEQARIEYLKSLHFMQEWIKPTNDTIPVVADLQCDFLQQVFFGDELNIFVKASKIGTSSVDLHYMSVNRKNEICFVGRGTIVQISKKTGTAIPWTEEMKEKMRGSYHRSPTIPL</sequence>